<comment type="caution">
    <text evidence="2">The sequence shown here is derived from an EMBL/GenBank/DDBJ whole genome shotgun (WGS) entry which is preliminary data.</text>
</comment>
<gene>
    <name evidence="2" type="ORF">SNE40_019395</name>
</gene>
<dbReference type="EMBL" id="JAZGQO010000014">
    <property type="protein sequence ID" value="KAK6171143.1"/>
    <property type="molecule type" value="Genomic_DNA"/>
</dbReference>
<protein>
    <submittedName>
        <fullName evidence="2">Uncharacterized protein</fullName>
    </submittedName>
</protein>
<dbReference type="AlphaFoldDB" id="A0AAN8J9D9"/>
<dbReference type="Proteomes" id="UP001347796">
    <property type="component" value="Unassembled WGS sequence"/>
</dbReference>
<proteinExistence type="predicted"/>
<dbReference type="InterPro" id="IPR053325">
    <property type="entry name" value="H3-Acetyl_Activator"/>
</dbReference>
<reference evidence="2 3" key="1">
    <citation type="submission" date="2024-01" db="EMBL/GenBank/DDBJ databases">
        <title>The genome of the rayed Mediterranean limpet Patella caerulea (Linnaeus, 1758).</title>
        <authorList>
            <person name="Anh-Thu Weber A."/>
            <person name="Halstead-Nussloch G."/>
        </authorList>
    </citation>
    <scope>NUCLEOTIDE SEQUENCE [LARGE SCALE GENOMIC DNA]</scope>
    <source>
        <strain evidence="2">AATW-2023a</strain>
        <tissue evidence="2">Whole specimen</tissue>
    </source>
</reference>
<dbReference type="PANTHER" id="PTHR35706:SF1">
    <property type="entry name" value="EMBRYOGENESIS-LIKE PROTEIN"/>
    <property type="match status" value="1"/>
</dbReference>
<evidence type="ECO:0000313" key="2">
    <source>
        <dbReference type="EMBL" id="KAK6171143.1"/>
    </source>
</evidence>
<accession>A0AAN8J9D9</accession>
<keyword evidence="3" id="KW-1185">Reference proteome</keyword>
<sequence>MKILRSMLNLSMKLGKNTREINAKVNNNVQQCCACGTVQTTVRALSIYSKGGNVISPVCIVDCKYLLWCDIRRRYFALSQSRYCDVDEGQLKKSMEELTDKFTEARELMEDARESKGTVYFSDDVIDAKSAVEETLTEYQTLLNKISDSQKQQVMRTIGLRMEELKAQLTAMEDELKED</sequence>
<evidence type="ECO:0000256" key="1">
    <source>
        <dbReference type="SAM" id="Coils"/>
    </source>
</evidence>
<evidence type="ECO:0000313" key="3">
    <source>
        <dbReference type="Proteomes" id="UP001347796"/>
    </source>
</evidence>
<keyword evidence="1" id="KW-0175">Coiled coil</keyword>
<organism evidence="2 3">
    <name type="scientific">Patella caerulea</name>
    <name type="common">Rayed Mediterranean limpet</name>
    <dbReference type="NCBI Taxonomy" id="87958"/>
    <lineage>
        <taxon>Eukaryota</taxon>
        <taxon>Metazoa</taxon>
        <taxon>Spiralia</taxon>
        <taxon>Lophotrochozoa</taxon>
        <taxon>Mollusca</taxon>
        <taxon>Gastropoda</taxon>
        <taxon>Patellogastropoda</taxon>
        <taxon>Patelloidea</taxon>
        <taxon>Patellidae</taxon>
        <taxon>Patella</taxon>
    </lineage>
</organism>
<name>A0AAN8J9D9_PATCE</name>
<dbReference type="PANTHER" id="PTHR35706">
    <property type="entry name" value="F14O23.11 PROTEIN"/>
    <property type="match status" value="1"/>
</dbReference>
<feature type="coiled-coil region" evidence="1">
    <location>
        <begin position="95"/>
        <end position="175"/>
    </location>
</feature>